<dbReference type="RefSeq" id="WP_076756041.1">
    <property type="nucleotide sequence ID" value="NZ_CP023018.1"/>
</dbReference>
<keyword evidence="4" id="KW-1185">Reference proteome</keyword>
<evidence type="ECO:0000313" key="3">
    <source>
        <dbReference type="EMBL" id="SIT72343.1"/>
    </source>
</evidence>
<dbReference type="EMBL" id="FTPK01000003">
    <property type="protein sequence ID" value="SIT72343.1"/>
    <property type="molecule type" value="Genomic_DNA"/>
</dbReference>
<dbReference type="AlphaFoldDB" id="A0A1R3W6E6"/>
<dbReference type="Proteomes" id="UP000223759">
    <property type="component" value="Unassembled WGS sequence"/>
</dbReference>
<reference evidence="3 4" key="1">
    <citation type="submission" date="2017-01" db="EMBL/GenBank/DDBJ databases">
        <authorList>
            <person name="Mah S.A."/>
            <person name="Swanson W.J."/>
            <person name="Moy G.W."/>
            <person name="Vacquier V.D."/>
        </authorList>
    </citation>
    <scope>NUCLEOTIDE SEQUENCE [LARGE SCALE GENOMIC DNA]</scope>
    <source>
        <strain evidence="3 4">M9</strain>
    </source>
</reference>
<dbReference type="OrthoDB" id="5796886at2"/>
<name>A0A1R3W6E6_9GAMM</name>
<proteinExistence type="predicted"/>
<sequence length="152" mass="16973">MKNDINHLSAKELFELARKREQEEWERTREQRREKIRALRVERKSLQKSHAKALKQLQQVHAAELASIDSQIADLTGQRAAPVGKGSRSSGQTATGAVMEYINKAGQASSKVIKVALEEQGAPTAHLSQTLAYLVRQGQVERVGRGMYRKVA</sequence>
<accession>A0A1R3W6E6</accession>
<evidence type="ECO:0000256" key="1">
    <source>
        <dbReference type="SAM" id="Coils"/>
    </source>
</evidence>
<dbReference type="Pfam" id="PF13338">
    <property type="entry name" value="AbiEi_4"/>
    <property type="match status" value="1"/>
</dbReference>
<feature type="domain" description="AbiEi antitoxin N-terminal" evidence="2">
    <location>
        <begin position="129"/>
        <end position="149"/>
    </location>
</feature>
<gene>
    <name evidence="3" type="ORF">SAMN05216526_1627</name>
</gene>
<feature type="coiled-coil region" evidence="1">
    <location>
        <begin position="22"/>
        <end position="56"/>
    </location>
</feature>
<keyword evidence="1" id="KW-0175">Coiled coil</keyword>
<evidence type="ECO:0000313" key="4">
    <source>
        <dbReference type="Proteomes" id="UP000223759"/>
    </source>
</evidence>
<organism evidence="3 4">
    <name type="scientific">Ectothiorhodosinus mongolicus</name>
    <dbReference type="NCBI Taxonomy" id="233100"/>
    <lineage>
        <taxon>Bacteria</taxon>
        <taxon>Pseudomonadati</taxon>
        <taxon>Pseudomonadota</taxon>
        <taxon>Gammaproteobacteria</taxon>
        <taxon>Chromatiales</taxon>
        <taxon>Ectothiorhodospiraceae</taxon>
        <taxon>Ectothiorhodosinus</taxon>
    </lineage>
</organism>
<dbReference type="InterPro" id="IPR025159">
    <property type="entry name" value="AbiEi_N"/>
</dbReference>
<evidence type="ECO:0000259" key="2">
    <source>
        <dbReference type="Pfam" id="PF13338"/>
    </source>
</evidence>
<protein>
    <recommendedName>
        <fullName evidence="2">AbiEi antitoxin N-terminal domain-containing protein</fullName>
    </recommendedName>
</protein>